<sequence length="296" mass="31508">MSAILTVTDLVKTFTLHAVGGRTVTSLDGVSLHVAPGEHVAVAGASGAGKSSLLRCVYRNYEPDSGSVRLRVPANGDGSDEDERELELTALPDRTMARLRGREFGYVSQFLQAPPRVGPFDLVLRAAKRRGLTGEDARAAAAHALTRLGLDEVLWDVDCAVLSGGERQRVNLAAGTVSPPRLLLLDEPVSALDPANREKALLLIEDLRRLEVAVLAVYHDMKIIRRLANRVVVIQNGRVVADDTPATVLAQHRTELIDHVPDGEIASSSATDGEIASSSATDGEIASSSATDEEIA</sequence>
<keyword evidence="2 5" id="KW-0067">ATP-binding</keyword>
<dbReference type="GO" id="GO:0005524">
    <property type="term" value="F:ATP binding"/>
    <property type="evidence" value="ECO:0007669"/>
    <property type="project" value="UniProtKB-KW"/>
</dbReference>
<evidence type="ECO:0000256" key="3">
    <source>
        <dbReference type="SAM" id="MobiDB-lite"/>
    </source>
</evidence>
<dbReference type="PROSITE" id="PS00211">
    <property type="entry name" value="ABC_TRANSPORTER_1"/>
    <property type="match status" value="1"/>
</dbReference>
<dbReference type="InterPro" id="IPR003439">
    <property type="entry name" value="ABC_transporter-like_ATP-bd"/>
</dbReference>
<dbReference type="PANTHER" id="PTHR24220">
    <property type="entry name" value="IMPORT ATP-BINDING PROTEIN"/>
    <property type="match status" value="1"/>
</dbReference>
<accession>A0ABZ3FLN4</accession>
<feature type="region of interest" description="Disordered" evidence="3">
    <location>
        <begin position="261"/>
        <end position="296"/>
    </location>
</feature>
<dbReference type="SUPFAM" id="SSF52540">
    <property type="entry name" value="P-loop containing nucleoside triphosphate hydrolases"/>
    <property type="match status" value="1"/>
</dbReference>
<dbReference type="InterPro" id="IPR027417">
    <property type="entry name" value="P-loop_NTPase"/>
</dbReference>
<feature type="domain" description="ABC transporter" evidence="4">
    <location>
        <begin position="5"/>
        <end position="261"/>
    </location>
</feature>
<name>A0ABZ3FLN4_9ACTN</name>
<dbReference type="EMBL" id="CP154795">
    <property type="protein sequence ID" value="XAN06312.1"/>
    <property type="molecule type" value="Genomic_DNA"/>
</dbReference>
<reference evidence="5 6" key="1">
    <citation type="submission" date="2024-04" db="EMBL/GenBank/DDBJ databases">
        <title>Isolation of an actinomycete strain from pig manure.</title>
        <authorList>
            <person name="Gong T."/>
            <person name="Yu Z."/>
            <person name="An M."/>
            <person name="Wei C."/>
            <person name="Yang W."/>
            <person name="Liu L."/>
        </authorList>
    </citation>
    <scope>NUCLEOTIDE SEQUENCE [LARGE SCALE GENOMIC DNA]</scope>
    <source>
        <strain evidence="5 6">ZF39</strain>
    </source>
</reference>
<keyword evidence="6" id="KW-1185">Reference proteome</keyword>
<proteinExistence type="predicted"/>
<dbReference type="InterPro" id="IPR017871">
    <property type="entry name" value="ABC_transporter-like_CS"/>
</dbReference>
<gene>
    <name evidence="5" type="ORF">AADG42_02995</name>
</gene>
<protein>
    <submittedName>
        <fullName evidence="5">ATP-binding cassette domain-containing protein</fullName>
    </submittedName>
</protein>
<dbReference type="InterPro" id="IPR015854">
    <property type="entry name" value="ABC_transpr_LolD-like"/>
</dbReference>
<evidence type="ECO:0000313" key="5">
    <source>
        <dbReference type="EMBL" id="XAN06312.1"/>
    </source>
</evidence>
<organism evidence="5 6">
    <name type="scientific">Ammonicoccus fulvus</name>
    <dbReference type="NCBI Taxonomy" id="3138240"/>
    <lineage>
        <taxon>Bacteria</taxon>
        <taxon>Bacillati</taxon>
        <taxon>Actinomycetota</taxon>
        <taxon>Actinomycetes</taxon>
        <taxon>Propionibacteriales</taxon>
        <taxon>Propionibacteriaceae</taxon>
        <taxon>Ammonicoccus</taxon>
    </lineage>
</organism>
<keyword evidence="1" id="KW-0547">Nucleotide-binding</keyword>
<dbReference type="Pfam" id="PF00005">
    <property type="entry name" value="ABC_tran"/>
    <property type="match status" value="1"/>
</dbReference>
<dbReference type="Proteomes" id="UP001442841">
    <property type="component" value="Chromosome"/>
</dbReference>
<dbReference type="SMART" id="SM00382">
    <property type="entry name" value="AAA"/>
    <property type="match status" value="1"/>
</dbReference>
<evidence type="ECO:0000313" key="6">
    <source>
        <dbReference type="Proteomes" id="UP001442841"/>
    </source>
</evidence>
<evidence type="ECO:0000256" key="1">
    <source>
        <dbReference type="ARBA" id="ARBA00022741"/>
    </source>
</evidence>
<evidence type="ECO:0000259" key="4">
    <source>
        <dbReference type="PROSITE" id="PS50893"/>
    </source>
</evidence>
<dbReference type="Gene3D" id="3.40.50.300">
    <property type="entry name" value="P-loop containing nucleotide triphosphate hydrolases"/>
    <property type="match status" value="1"/>
</dbReference>
<dbReference type="InterPro" id="IPR003593">
    <property type="entry name" value="AAA+_ATPase"/>
</dbReference>
<dbReference type="PROSITE" id="PS50893">
    <property type="entry name" value="ABC_TRANSPORTER_2"/>
    <property type="match status" value="1"/>
</dbReference>
<feature type="compositionally biased region" description="Polar residues" evidence="3">
    <location>
        <begin position="266"/>
        <end position="290"/>
    </location>
</feature>
<evidence type="ECO:0000256" key="2">
    <source>
        <dbReference type="ARBA" id="ARBA00022840"/>
    </source>
</evidence>
<dbReference type="RefSeq" id="WP_425307746.1">
    <property type="nucleotide sequence ID" value="NZ_CP154795.1"/>
</dbReference>